<evidence type="ECO:0000313" key="3">
    <source>
        <dbReference type="Proteomes" id="UP000252706"/>
    </source>
</evidence>
<dbReference type="InterPro" id="IPR036701">
    <property type="entry name" value="RraB-like_sf"/>
</dbReference>
<evidence type="ECO:0000313" key="2">
    <source>
        <dbReference type="EMBL" id="RBW58545.1"/>
    </source>
</evidence>
<dbReference type="AlphaFoldDB" id="A0A366X2X8"/>
<dbReference type="RefSeq" id="WP_113822580.1">
    <property type="nucleotide sequence ID" value="NZ_QOCE01000013.1"/>
</dbReference>
<evidence type="ECO:0000259" key="1">
    <source>
        <dbReference type="Pfam" id="PF06877"/>
    </source>
</evidence>
<sequence>MSHDFPAQRAETLSVYSDLQAKHGLPDIADVDFFFVPVSESSDWRPLAEHLSNDGYECQYVTAQEKGDAPYLVATLSDQIISASAIWISEEVATRAALEHGFRPDGWGLEG</sequence>
<dbReference type="OrthoDB" id="7630283at2"/>
<organism evidence="2 3">
    <name type="scientific">Phaeobacter gallaeciensis</name>
    <dbReference type="NCBI Taxonomy" id="60890"/>
    <lineage>
        <taxon>Bacteria</taxon>
        <taxon>Pseudomonadati</taxon>
        <taxon>Pseudomonadota</taxon>
        <taxon>Alphaproteobacteria</taxon>
        <taxon>Rhodobacterales</taxon>
        <taxon>Roseobacteraceae</taxon>
        <taxon>Phaeobacter</taxon>
    </lineage>
</organism>
<accession>A0A366X2X8</accession>
<proteinExistence type="predicted"/>
<dbReference type="Proteomes" id="UP000252706">
    <property type="component" value="Unassembled WGS sequence"/>
</dbReference>
<name>A0A366X2X8_9RHOB</name>
<dbReference type="Pfam" id="PF06877">
    <property type="entry name" value="RraB"/>
    <property type="match status" value="1"/>
</dbReference>
<dbReference type="EMBL" id="QOCE01000013">
    <property type="protein sequence ID" value="RBW58545.1"/>
    <property type="molecule type" value="Genomic_DNA"/>
</dbReference>
<reference evidence="2 3" key="1">
    <citation type="submission" date="2018-07" db="EMBL/GenBank/DDBJ databases">
        <title>Modular assembly of carbohydrate-degrading microbial communities in the ocean.</title>
        <authorList>
            <person name="Enke T.N."/>
            <person name="Datta M.S."/>
            <person name="Schwartzman J.A."/>
            <person name="Cermak N."/>
            <person name="Schmitz D.A."/>
            <person name="Barrere J."/>
            <person name="Cordero O.X."/>
        </authorList>
    </citation>
    <scope>NUCLEOTIDE SEQUENCE [LARGE SCALE GENOMIC DNA]</scope>
    <source>
        <strain evidence="2 3">C3M10</strain>
    </source>
</reference>
<gene>
    <name evidence="2" type="ORF">DS909_06180</name>
</gene>
<protein>
    <recommendedName>
        <fullName evidence="1">Regulator of ribonuclease activity B domain-containing protein</fullName>
    </recommendedName>
</protein>
<feature type="domain" description="Regulator of ribonuclease activity B" evidence="1">
    <location>
        <begin position="25"/>
        <end position="108"/>
    </location>
</feature>
<dbReference type="InterPro" id="IPR009671">
    <property type="entry name" value="RraB_dom"/>
</dbReference>
<comment type="caution">
    <text evidence="2">The sequence shown here is derived from an EMBL/GenBank/DDBJ whole genome shotgun (WGS) entry which is preliminary data.</text>
</comment>
<dbReference type="SUPFAM" id="SSF89946">
    <property type="entry name" value="Hypothetical protein VC0424"/>
    <property type="match status" value="1"/>
</dbReference>